<dbReference type="RefSeq" id="WP_150425283.1">
    <property type="nucleotide sequence ID" value="NZ_VYQA01000005.1"/>
</dbReference>
<protein>
    <submittedName>
        <fullName evidence="4">Inorganic triphosphatase</fullName>
    </submittedName>
</protein>
<dbReference type="GO" id="GO:0050355">
    <property type="term" value="F:inorganic triphosphate phosphatase activity"/>
    <property type="evidence" value="ECO:0007669"/>
    <property type="project" value="InterPro"/>
</dbReference>
<dbReference type="AlphaFoldDB" id="A0A5J5I5I0"/>
<dbReference type="GO" id="GO:0046872">
    <property type="term" value="F:metal ion binding"/>
    <property type="evidence" value="ECO:0007669"/>
    <property type="project" value="TreeGrafter"/>
</dbReference>
<dbReference type="PANTHER" id="PTHR39569:SF1">
    <property type="entry name" value="INORGANIC TRIPHOSPHATASE"/>
    <property type="match status" value="1"/>
</dbReference>
<dbReference type="PANTHER" id="PTHR39569">
    <property type="entry name" value="INORGANIC TRIPHOSPHATASE"/>
    <property type="match status" value="1"/>
</dbReference>
<dbReference type="SMART" id="SM01118">
    <property type="entry name" value="CYTH"/>
    <property type="match status" value="1"/>
</dbReference>
<proteinExistence type="predicted"/>
<organism evidence="4 5">
    <name type="scientific">Sphingobium limneticum</name>
    <dbReference type="NCBI Taxonomy" id="1007511"/>
    <lineage>
        <taxon>Bacteria</taxon>
        <taxon>Pseudomonadati</taxon>
        <taxon>Pseudomonadota</taxon>
        <taxon>Alphaproteobacteria</taxon>
        <taxon>Sphingomonadales</taxon>
        <taxon>Sphingomonadaceae</taxon>
        <taxon>Sphingobium</taxon>
    </lineage>
</organism>
<dbReference type="Gene3D" id="2.40.320.10">
    <property type="entry name" value="Hypothetical Protein Pfu-838710-001"/>
    <property type="match status" value="1"/>
</dbReference>
<comment type="caution">
    <text evidence="4">The sequence shown here is derived from an EMBL/GenBank/DDBJ whole genome shotgun (WGS) entry which is preliminary data.</text>
</comment>
<dbReference type="Pfam" id="PF05235">
    <property type="entry name" value="CHAD"/>
    <property type="match status" value="1"/>
</dbReference>
<evidence type="ECO:0000313" key="5">
    <source>
        <dbReference type="Proteomes" id="UP000325933"/>
    </source>
</evidence>
<accession>A0A5J5I5I0</accession>
<reference evidence="5 6" key="1">
    <citation type="submission" date="2019-09" db="EMBL/GenBank/DDBJ databases">
        <authorList>
            <person name="Feng G."/>
        </authorList>
    </citation>
    <scope>NUCLEOTIDE SEQUENCE [LARGE SCALE GENOMIC DNA]</scope>
    <source>
        <strain evidence="4 5">KACC 19283</strain>
        <strain evidence="3 6">KACC 19284</strain>
    </source>
</reference>
<feature type="domain" description="CHAD" evidence="2">
    <location>
        <begin position="211"/>
        <end position="472"/>
    </location>
</feature>
<evidence type="ECO:0000259" key="2">
    <source>
        <dbReference type="PROSITE" id="PS51708"/>
    </source>
</evidence>
<feature type="domain" description="CYTH" evidence="1">
    <location>
        <begin position="2"/>
        <end position="197"/>
    </location>
</feature>
<sequence>MQAEIELKLELSAQAAEIFAQWPPLLTLDGETATLHATYFDTPDHQLAHQGVSLRIRRSGRRRIQTVKANGRGGAGLFARDEWERPVRGDTPVLDDGNPVAALLGDAVADVVPVFAVIVERRTWLVPQDGALIELVLDRGVVRAGDREEPICEIELELKNGAPAALFALARRIDADVPVRTGVLSKSERGYRLTKALPKAHKAEPVRLDPDMTTGDAFGRIVALCLRHYRLNEGLLLEGYVPAALHQARVAIRRLRTALSLFGPLLRAEEVAGFQGELRWLAHVLGEARDLDVLSVDDAAGYAVLEAARTQAHARVLQWLGAARVRMLMLDLTQWLADGAGLGDEAAQPIAPFAADRLRKRRKRVAKGGKHMKRLSDEARHAVRKDAKKLRYASEYFGDLFPAKTARRYKRFIGKLEAMQDRLGKLNDLVTAPATLARIGLAREADMADKPKLLRAAAKAHGKLVEAQPFWS</sequence>
<dbReference type="InterPro" id="IPR038186">
    <property type="entry name" value="CHAD_dom_sf"/>
</dbReference>
<dbReference type="Pfam" id="PF01928">
    <property type="entry name" value="CYTH"/>
    <property type="match status" value="1"/>
</dbReference>
<dbReference type="PROSITE" id="PS51708">
    <property type="entry name" value="CHAD"/>
    <property type="match status" value="1"/>
</dbReference>
<name>A0A5J5I5I0_9SPHN</name>
<dbReference type="InterPro" id="IPR023577">
    <property type="entry name" value="CYTH_domain"/>
</dbReference>
<dbReference type="InterPro" id="IPR007899">
    <property type="entry name" value="CHAD_dom"/>
</dbReference>
<evidence type="ECO:0000313" key="3">
    <source>
        <dbReference type="EMBL" id="KAA9018073.1"/>
    </source>
</evidence>
<evidence type="ECO:0000259" key="1">
    <source>
        <dbReference type="PROSITE" id="PS51707"/>
    </source>
</evidence>
<dbReference type="EMBL" id="VYQB01000005">
    <property type="protein sequence ID" value="KAA9018073.1"/>
    <property type="molecule type" value="Genomic_DNA"/>
</dbReference>
<dbReference type="Proteomes" id="UP000325933">
    <property type="component" value="Unassembled WGS sequence"/>
</dbReference>
<dbReference type="CDD" id="cd07756">
    <property type="entry name" value="CYTH-like_Pase_CHAD"/>
    <property type="match status" value="1"/>
</dbReference>
<evidence type="ECO:0000313" key="6">
    <source>
        <dbReference type="Proteomes" id="UP000326364"/>
    </source>
</evidence>
<dbReference type="InterPro" id="IPR033469">
    <property type="entry name" value="CYTH-like_dom_sf"/>
</dbReference>
<dbReference type="SMART" id="SM00880">
    <property type="entry name" value="CHAD"/>
    <property type="match status" value="1"/>
</dbReference>
<gene>
    <name evidence="4" type="ORF">F4U95_08035</name>
    <name evidence="3" type="ORF">F4U96_08085</name>
</gene>
<dbReference type="InterPro" id="IPR039013">
    <property type="entry name" value="YgiF"/>
</dbReference>
<keyword evidence="6" id="KW-1185">Reference proteome</keyword>
<dbReference type="PROSITE" id="PS51707">
    <property type="entry name" value="CYTH"/>
    <property type="match status" value="1"/>
</dbReference>
<evidence type="ECO:0000313" key="4">
    <source>
        <dbReference type="EMBL" id="KAA9030709.1"/>
    </source>
</evidence>
<dbReference type="SUPFAM" id="SSF55154">
    <property type="entry name" value="CYTH-like phosphatases"/>
    <property type="match status" value="1"/>
</dbReference>
<dbReference type="EMBL" id="VYQA01000005">
    <property type="protein sequence ID" value="KAA9030709.1"/>
    <property type="molecule type" value="Genomic_DNA"/>
</dbReference>
<dbReference type="Proteomes" id="UP000326364">
    <property type="component" value="Unassembled WGS sequence"/>
</dbReference>
<dbReference type="Gene3D" id="1.40.20.10">
    <property type="entry name" value="CHAD domain"/>
    <property type="match status" value="1"/>
</dbReference>